<proteinExistence type="predicted"/>
<feature type="compositionally biased region" description="Basic and acidic residues" evidence="1">
    <location>
        <begin position="166"/>
        <end position="210"/>
    </location>
</feature>
<comment type="caution">
    <text evidence="2">The sequence shown here is derived from an EMBL/GenBank/DDBJ whole genome shotgun (WGS) entry which is preliminary data.</text>
</comment>
<accession>A0AAV0E8H2</accession>
<evidence type="ECO:0000256" key="1">
    <source>
        <dbReference type="SAM" id="MobiDB-lite"/>
    </source>
</evidence>
<evidence type="ECO:0000313" key="2">
    <source>
        <dbReference type="EMBL" id="CAH9115839.1"/>
    </source>
</evidence>
<reference evidence="2" key="1">
    <citation type="submission" date="2022-07" db="EMBL/GenBank/DDBJ databases">
        <authorList>
            <person name="Macas J."/>
            <person name="Novak P."/>
            <person name="Neumann P."/>
        </authorList>
    </citation>
    <scope>NUCLEOTIDE SEQUENCE</scope>
</reference>
<dbReference type="EMBL" id="CAMAPF010000254">
    <property type="protein sequence ID" value="CAH9115839.1"/>
    <property type="molecule type" value="Genomic_DNA"/>
</dbReference>
<sequence>MPLARSRRCLRRGRPHPDLGRLQPGRSHHRHPRQFRRRPHGDFPSDKARRPHGDILLRSPEGTGARKIHGEAVRVLKAGGGADKRRAAGYERAAPDSGGGDVRVHMGRRDQGNAGGEPEAEDAHSDERGGLAREVGPALPAHLPGKYQPADLGVVGGGGGGSDGAVTDRERAGIDQEDGRQVREERRRVSESNRGGGGRDREGRRCGAGAEHKQLVQVRVSGGGLRVGEAQVVGSGSQLDRFGSLTGRGRWGDRAVDRVAQSFCVPSRPRPRLHFTSHL</sequence>
<organism evidence="2 3">
    <name type="scientific">Cuscuta epithymum</name>
    <dbReference type="NCBI Taxonomy" id="186058"/>
    <lineage>
        <taxon>Eukaryota</taxon>
        <taxon>Viridiplantae</taxon>
        <taxon>Streptophyta</taxon>
        <taxon>Embryophyta</taxon>
        <taxon>Tracheophyta</taxon>
        <taxon>Spermatophyta</taxon>
        <taxon>Magnoliopsida</taxon>
        <taxon>eudicotyledons</taxon>
        <taxon>Gunneridae</taxon>
        <taxon>Pentapetalae</taxon>
        <taxon>asterids</taxon>
        <taxon>lamiids</taxon>
        <taxon>Solanales</taxon>
        <taxon>Convolvulaceae</taxon>
        <taxon>Cuscuteae</taxon>
        <taxon>Cuscuta</taxon>
        <taxon>Cuscuta subgen. Cuscuta</taxon>
    </lineage>
</organism>
<gene>
    <name evidence="2" type="ORF">CEPIT_LOCUS21252</name>
</gene>
<feature type="compositionally biased region" description="Basic and acidic residues" evidence="1">
    <location>
        <begin position="40"/>
        <end position="55"/>
    </location>
</feature>
<keyword evidence="3" id="KW-1185">Reference proteome</keyword>
<protein>
    <submittedName>
        <fullName evidence="2">Uncharacterized protein</fullName>
    </submittedName>
</protein>
<name>A0AAV0E8H2_9ASTE</name>
<feature type="compositionally biased region" description="Basic and acidic residues" evidence="1">
    <location>
        <begin position="102"/>
        <end position="111"/>
    </location>
</feature>
<feature type="region of interest" description="Disordered" evidence="1">
    <location>
        <begin position="1"/>
        <end position="210"/>
    </location>
</feature>
<dbReference type="Proteomes" id="UP001152523">
    <property type="component" value="Unassembled WGS sequence"/>
</dbReference>
<feature type="compositionally biased region" description="Gly residues" evidence="1">
    <location>
        <begin position="154"/>
        <end position="163"/>
    </location>
</feature>
<dbReference type="AlphaFoldDB" id="A0AAV0E8H2"/>
<evidence type="ECO:0000313" key="3">
    <source>
        <dbReference type="Proteomes" id="UP001152523"/>
    </source>
</evidence>
<feature type="compositionally biased region" description="Basic and acidic residues" evidence="1">
    <location>
        <begin position="121"/>
        <end position="131"/>
    </location>
</feature>
<feature type="compositionally biased region" description="Basic residues" evidence="1">
    <location>
        <begin position="1"/>
        <end position="14"/>
    </location>
</feature>
<feature type="compositionally biased region" description="Basic residues" evidence="1">
    <location>
        <begin position="26"/>
        <end position="39"/>
    </location>
</feature>